<sequence>MRTLILKSIAILGLSALLSCSLFEKEDNKKEDLLGALLLSVWAYNQAAGCSGPKSGFTICIPKGIAE</sequence>
<gene>
    <name evidence="2" type="ORF">EHQ30_10595</name>
</gene>
<evidence type="ECO:0000313" key="2">
    <source>
        <dbReference type="EMBL" id="TGK97010.1"/>
    </source>
</evidence>
<proteinExistence type="predicted"/>
<dbReference type="RefSeq" id="WP_100791439.1">
    <property type="nucleotide sequence ID" value="NZ_NPDQ01000006.1"/>
</dbReference>
<dbReference type="PROSITE" id="PS51257">
    <property type="entry name" value="PROKAR_LIPOPROTEIN"/>
    <property type="match status" value="1"/>
</dbReference>
<name>A0A2M9Y041_9LEPT</name>
<protein>
    <recommendedName>
        <fullName evidence="4">Lipoprotein</fullName>
    </recommendedName>
</protein>
<dbReference type="AlphaFoldDB" id="A0A2M9Y041"/>
<feature type="chain" id="PRO_5044383708" description="Lipoprotein" evidence="1">
    <location>
        <begin position="25"/>
        <end position="67"/>
    </location>
</feature>
<keyword evidence="3" id="KW-1185">Reference proteome</keyword>
<evidence type="ECO:0000256" key="1">
    <source>
        <dbReference type="SAM" id="SignalP"/>
    </source>
</evidence>
<dbReference type="EMBL" id="RQFP01000001">
    <property type="protein sequence ID" value="TGK97010.1"/>
    <property type="molecule type" value="Genomic_DNA"/>
</dbReference>
<dbReference type="Proteomes" id="UP000297891">
    <property type="component" value="Unassembled WGS sequence"/>
</dbReference>
<accession>A0A2M9Y041</accession>
<organism evidence="2 3">
    <name type="scientific">Leptospira brenneri</name>
    <dbReference type="NCBI Taxonomy" id="2023182"/>
    <lineage>
        <taxon>Bacteria</taxon>
        <taxon>Pseudomonadati</taxon>
        <taxon>Spirochaetota</taxon>
        <taxon>Spirochaetia</taxon>
        <taxon>Leptospirales</taxon>
        <taxon>Leptospiraceae</taxon>
        <taxon>Leptospira</taxon>
    </lineage>
</organism>
<feature type="signal peptide" evidence="1">
    <location>
        <begin position="1"/>
        <end position="24"/>
    </location>
</feature>
<evidence type="ECO:0000313" key="3">
    <source>
        <dbReference type="Proteomes" id="UP000297891"/>
    </source>
</evidence>
<keyword evidence="1" id="KW-0732">Signal</keyword>
<dbReference type="OrthoDB" id="338177at2"/>
<reference evidence="2" key="1">
    <citation type="journal article" date="2019" name="PLoS Negl. Trop. Dis.">
        <title>Revisiting the worldwide diversity of Leptospira species in the environment.</title>
        <authorList>
            <person name="Vincent A.T."/>
            <person name="Schiettekatte O."/>
            <person name="Bourhy P."/>
            <person name="Veyrier F.J."/>
            <person name="Picardeau M."/>
        </authorList>
    </citation>
    <scope>NUCLEOTIDE SEQUENCE [LARGE SCALE GENOMIC DNA]</scope>
    <source>
        <strain evidence="2">201800277</strain>
    </source>
</reference>
<comment type="caution">
    <text evidence="2">The sequence shown here is derived from an EMBL/GenBank/DDBJ whole genome shotgun (WGS) entry which is preliminary data.</text>
</comment>
<evidence type="ECO:0008006" key="4">
    <source>
        <dbReference type="Google" id="ProtNLM"/>
    </source>
</evidence>